<organism evidence="14 15">
    <name type="scientific">Litoribacillus peritrichatus</name>
    <dbReference type="NCBI Taxonomy" id="718191"/>
    <lineage>
        <taxon>Bacteria</taxon>
        <taxon>Pseudomonadati</taxon>
        <taxon>Pseudomonadota</taxon>
        <taxon>Gammaproteobacteria</taxon>
        <taxon>Oceanospirillales</taxon>
        <taxon>Oceanospirillaceae</taxon>
        <taxon>Litoribacillus</taxon>
    </lineage>
</organism>
<feature type="binding site" evidence="13">
    <location>
        <begin position="62"/>
        <end position="69"/>
    </location>
    <ligand>
        <name>ATP</name>
        <dbReference type="ChEBI" id="CHEBI:30616"/>
    </ligand>
</feature>
<name>A0ABP7N536_9GAMM</name>
<reference evidence="15" key="1">
    <citation type="journal article" date="2019" name="Int. J. Syst. Evol. Microbiol.">
        <title>The Global Catalogue of Microorganisms (GCM) 10K type strain sequencing project: providing services to taxonomists for standard genome sequencing and annotation.</title>
        <authorList>
            <consortium name="The Broad Institute Genomics Platform"/>
            <consortium name="The Broad Institute Genome Sequencing Center for Infectious Disease"/>
            <person name="Wu L."/>
            <person name="Ma J."/>
        </authorList>
    </citation>
    <scope>NUCLEOTIDE SEQUENCE [LARGE SCALE GENOMIC DNA]</scope>
    <source>
        <strain evidence="15">JCM 17551</strain>
    </source>
</reference>
<dbReference type="Proteomes" id="UP001501565">
    <property type="component" value="Unassembled WGS sequence"/>
</dbReference>
<evidence type="ECO:0000256" key="2">
    <source>
        <dbReference type="ARBA" id="ARBA00004870"/>
    </source>
</evidence>
<evidence type="ECO:0000256" key="10">
    <source>
        <dbReference type="ARBA" id="ARBA00022840"/>
    </source>
</evidence>
<evidence type="ECO:0000256" key="1">
    <source>
        <dbReference type="ARBA" id="ARBA00002274"/>
    </source>
</evidence>
<dbReference type="InterPro" id="IPR027417">
    <property type="entry name" value="P-loop_NTPase"/>
</dbReference>
<keyword evidence="10 13" id="KW-0067">ATP-binding</keyword>
<proteinExistence type="inferred from homology"/>
<comment type="similarity">
    <text evidence="13">Belongs to the LpxK family.</text>
</comment>
<keyword evidence="5 13" id="KW-0444">Lipid biosynthesis</keyword>
<evidence type="ECO:0000256" key="3">
    <source>
        <dbReference type="ARBA" id="ARBA00012071"/>
    </source>
</evidence>
<gene>
    <name evidence="13 14" type="primary">lpxK</name>
    <name evidence="14" type="ORF">GCM10022277_34180</name>
</gene>
<dbReference type="PANTHER" id="PTHR42724">
    <property type="entry name" value="TETRAACYLDISACCHARIDE 4'-KINASE"/>
    <property type="match status" value="1"/>
</dbReference>
<comment type="catalytic activity">
    <reaction evidence="13">
        <text>a lipid A disaccharide + ATP = a lipid IVA + ADP + H(+)</text>
        <dbReference type="Rhea" id="RHEA:67840"/>
        <dbReference type="ChEBI" id="CHEBI:15378"/>
        <dbReference type="ChEBI" id="CHEBI:30616"/>
        <dbReference type="ChEBI" id="CHEBI:176343"/>
        <dbReference type="ChEBI" id="CHEBI:176425"/>
        <dbReference type="ChEBI" id="CHEBI:456216"/>
        <dbReference type="EC" id="2.7.1.130"/>
    </reaction>
</comment>
<evidence type="ECO:0000256" key="13">
    <source>
        <dbReference type="HAMAP-Rule" id="MF_00409"/>
    </source>
</evidence>
<evidence type="ECO:0000313" key="14">
    <source>
        <dbReference type="EMBL" id="GAA3934790.1"/>
    </source>
</evidence>
<protein>
    <recommendedName>
        <fullName evidence="4 13">Tetraacyldisaccharide 4'-kinase</fullName>
        <ecNumber evidence="3 13">2.7.1.130</ecNumber>
    </recommendedName>
    <alternativeName>
        <fullName evidence="12 13">Lipid A 4'-kinase</fullName>
    </alternativeName>
</protein>
<dbReference type="SUPFAM" id="SSF52540">
    <property type="entry name" value="P-loop containing nucleoside triphosphate hydrolases"/>
    <property type="match status" value="1"/>
</dbReference>
<evidence type="ECO:0000256" key="4">
    <source>
        <dbReference type="ARBA" id="ARBA00016436"/>
    </source>
</evidence>
<keyword evidence="9 13" id="KW-0418">Kinase</keyword>
<dbReference type="PANTHER" id="PTHR42724:SF1">
    <property type="entry name" value="TETRAACYLDISACCHARIDE 4'-KINASE, MITOCHONDRIAL-RELATED"/>
    <property type="match status" value="1"/>
</dbReference>
<comment type="pathway">
    <text evidence="2 13">Glycolipid biosynthesis; lipid IV(A) biosynthesis; lipid IV(A) from (3R)-3-hydroxytetradecanoyl-[acyl-carrier-protein] and UDP-N-acetyl-alpha-D-glucosamine: step 6/6.</text>
</comment>
<evidence type="ECO:0000256" key="12">
    <source>
        <dbReference type="ARBA" id="ARBA00029757"/>
    </source>
</evidence>
<accession>A0ABP7N536</accession>
<evidence type="ECO:0000256" key="11">
    <source>
        <dbReference type="ARBA" id="ARBA00023098"/>
    </source>
</evidence>
<dbReference type="RefSeq" id="WP_344799811.1">
    <property type="nucleotide sequence ID" value="NZ_BAABBN010000012.1"/>
</dbReference>
<keyword evidence="8 13" id="KW-0547">Nucleotide-binding</keyword>
<dbReference type="NCBIfam" id="TIGR00682">
    <property type="entry name" value="lpxK"/>
    <property type="match status" value="1"/>
</dbReference>
<sequence length="341" mass="38221">MSGIEQAWYQGAKWLKLLRPFSFLAEKYASSKRQAFLSQPDLEPFIALSGHSVPLIVVGNISVGGTGKTPFTIALAQYLSSKGKRVGVVSRGYGSKRKTFPYEVLSESTTDDAGDEPLLIKQRLDCPVVIDPDRVSAVNFLLSKHDVDVLISDDGLQHYKMNRSLEIVLVDGGRGLGNGRMLPEGPLRESVARLDSVDFVVVNSPAEGFPELEGSERWADWFKQNAYTQMSIVPGDFYSLANDQQEVITGEQVYAVSGIGNPERFYNTLTEMRVKYLARPFRDHHDFSMLDFVEMVDYRIAMTEKDAVKCRSLDLGNAVYLSVNASLEERFFDRVFDQLFT</sequence>
<dbReference type="Pfam" id="PF02606">
    <property type="entry name" value="LpxK"/>
    <property type="match status" value="1"/>
</dbReference>
<dbReference type="EMBL" id="BAABBN010000012">
    <property type="protein sequence ID" value="GAA3934790.1"/>
    <property type="molecule type" value="Genomic_DNA"/>
</dbReference>
<keyword evidence="6 13" id="KW-0441">Lipid A biosynthesis</keyword>
<evidence type="ECO:0000256" key="9">
    <source>
        <dbReference type="ARBA" id="ARBA00022777"/>
    </source>
</evidence>
<comment type="caution">
    <text evidence="14">The sequence shown here is derived from an EMBL/GenBank/DDBJ whole genome shotgun (WGS) entry which is preliminary data.</text>
</comment>
<dbReference type="InterPro" id="IPR003758">
    <property type="entry name" value="LpxK"/>
</dbReference>
<keyword evidence="15" id="KW-1185">Reference proteome</keyword>
<evidence type="ECO:0000256" key="8">
    <source>
        <dbReference type="ARBA" id="ARBA00022741"/>
    </source>
</evidence>
<keyword evidence="7 13" id="KW-0808">Transferase</keyword>
<dbReference type="Gene3D" id="3.40.50.300">
    <property type="entry name" value="P-loop containing nucleotide triphosphate hydrolases"/>
    <property type="match status" value="1"/>
</dbReference>
<dbReference type="HAMAP" id="MF_00409">
    <property type="entry name" value="LpxK"/>
    <property type="match status" value="1"/>
</dbReference>
<evidence type="ECO:0000256" key="5">
    <source>
        <dbReference type="ARBA" id="ARBA00022516"/>
    </source>
</evidence>
<evidence type="ECO:0000256" key="7">
    <source>
        <dbReference type="ARBA" id="ARBA00022679"/>
    </source>
</evidence>
<comment type="function">
    <text evidence="1 13">Transfers the gamma-phosphate of ATP to the 4'-position of a tetraacyldisaccharide 1-phosphate intermediate (termed DS-1-P) to form tetraacyldisaccharide 1,4'-bis-phosphate (lipid IVA).</text>
</comment>
<evidence type="ECO:0000256" key="6">
    <source>
        <dbReference type="ARBA" id="ARBA00022556"/>
    </source>
</evidence>
<evidence type="ECO:0000313" key="15">
    <source>
        <dbReference type="Proteomes" id="UP001501565"/>
    </source>
</evidence>
<dbReference type="EC" id="2.7.1.130" evidence="3 13"/>
<keyword evidence="11 13" id="KW-0443">Lipid metabolism</keyword>